<evidence type="ECO:0000313" key="3">
    <source>
        <dbReference type="Proteomes" id="UP001596150"/>
    </source>
</evidence>
<evidence type="ECO:0000313" key="2">
    <source>
        <dbReference type="EMBL" id="MFC5518761.1"/>
    </source>
</evidence>
<dbReference type="Pfam" id="PF01177">
    <property type="entry name" value="Asp_Glu_race"/>
    <property type="match status" value="1"/>
</dbReference>
<comment type="caution">
    <text evidence="2">The sequence shown here is derived from an EMBL/GenBank/DDBJ whole genome shotgun (WGS) entry which is preliminary data.</text>
</comment>
<dbReference type="RefSeq" id="WP_266344478.1">
    <property type="nucleotide sequence ID" value="NZ_JAPKNH010000005.1"/>
</dbReference>
<reference evidence="3" key="1">
    <citation type="journal article" date="2019" name="Int. J. Syst. Evol. Microbiol.">
        <title>The Global Catalogue of Microorganisms (GCM) 10K type strain sequencing project: providing services to taxonomists for standard genome sequencing and annotation.</title>
        <authorList>
            <consortium name="The Broad Institute Genomics Platform"/>
            <consortium name="The Broad Institute Genome Sequencing Center for Infectious Disease"/>
            <person name="Wu L."/>
            <person name="Ma J."/>
        </authorList>
    </citation>
    <scope>NUCLEOTIDE SEQUENCE [LARGE SCALE GENOMIC DNA]</scope>
    <source>
        <strain evidence="3">KACC 12633</strain>
    </source>
</reference>
<accession>A0ABW0Q1M5</accession>
<dbReference type="PANTHER" id="PTHR28047:SF5">
    <property type="entry name" value="PROTEIN DCG1"/>
    <property type="match status" value="1"/>
</dbReference>
<comment type="similarity">
    <text evidence="1">Belongs to the HyuE racemase family.</text>
</comment>
<dbReference type="InterPro" id="IPR053714">
    <property type="entry name" value="Iso_Racemase_Enz_sf"/>
</dbReference>
<keyword evidence="3" id="KW-1185">Reference proteome</keyword>
<protein>
    <submittedName>
        <fullName evidence="2">Aspartate/glutamate racemase family protein</fullName>
    </submittedName>
</protein>
<dbReference type="Gene3D" id="3.40.50.12500">
    <property type="match status" value="1"/>
</dbReference>
<gene>
    <name evidence="2" type="ORF">ACFPP9_23500</name>
</gene>
<dbReference type="Proteomes" id="UP001596150">
    <property type="component" value="Unassembled WGS sequence"/>
</dbReference>
<dbReference type="EMBL" id="JBHSML010000014">
    <property type="protein sequence ID" value="MFC5518761.1"/>
    <property type="molecule type" value="Genomic_DNA"/>
</dbReference>
<dbReference type="InterPro" id="IPR015942">
    <property type="entry name" value="Asp/Glu/hydantoin_racemase"/>
</dbReference>
<sequence>MKIKVINPNTTWTMTDKIGEAARAVAAPGTEIVAVSPAMGPVSIEGFYDEAFAAIGVIDEVRKGEAEGCDGYVIACFGDPGLAAAREVARGPVIGIAEAAMHAASLIGNGFTIVSMLERTRATMEHLVHAYGMSHKCRNIRMTDLPVLELEEEGSNARAIIVEECRRALAEDHSDSVLLGCGGMSDLMAHITKEIGAPAIDGVSAGVKLVEALVSLGLGTSKRQAYAYPVEKVYTGSFSQYSVPARKA</sequence>
<proteinExistence type="inferred from homology"/>
<name>A0ABW0Q1M5_9HYPH</name>
<dbReference type="InterPro" id="IPR052186">
    <property type="entry name" value="Hydantoin_racemase-like"/>
</dbReference>
<evidence type="ECO:0000256" key="1">
    <source>
        <dbReference type="ARBA" id="ARBA00038414"/>
    </source>
</evidence>
<dbReference type="PANTHER" id="PTHR28047">
    <property type="entry name" value="PROTEIN DCG1"/>
    <property type="match status" value="1"/>
</dbReference>
<organism evidence="2 3">
    <name type="scientific">Kaistia terrae</name>
    <dbReference type="NCBI Taxonomy" id="537017"/>
    <lineage>
        <taxon>Bacteria</taxon>
        <taxon>Pseudomonadati</taxon>
        <taxon>Pseudomonadota</taxon>
        <taxon>Alphaproteobacteria</taxon>
        <taxon>Hyphomicrobiales</taxon>
        <taxon>Kaistiaceae</taxon>
        <taxon>Kaistia</taxon>
    </lineage>
</organism>